<reference evidence="7" key="2">
    <citation type="journal article" date="2021" name="PeerJ">
        <title>Extensive microbial diversity within the chicken gut microbiome revealed by metagenomics and culture.</title>
        <authorList>
            <person name="Gilroy R."/>
            <person name="Ravi A."/>
            <person name="Getino M."/>
            <person name="Pursley I."/>
            <person name="Horton D.L."/>
            <person name="Alikhan N.F."/>
            <person name="Baker D."/>
            <person name="Gharbi K."/>
            <person name="Hall N."/>
            <person name="Watson M."/>
            <person name="Adriaenssens E.M."/>
            <person name="Foster-Nyarko E."/>
            <person name="Jarju S."/>
            <person name="Secka A."/>
            <person name="Antonio M."/>
            <person name="Oren A."/>
            <person name="Chaudhuri R.R."/>
            <person name="La Ragione R."/>
            <person name="Hildebrand F."/>
            <person name="Pallen M.J."/>
        </authorList>
    </citation>
    <scope>NUCLEOTIDE SEQUENCE</scope>
    <source>
        <strain evidence="7">ChiHile30-977</strain>
    </source>
</reference>
<accession>A0A9D0YXJ4</accession>
<evidence type="ECO:0000256" key="1">
    <source>
        <dbReference type="ARBA" id="ARBA00004141"/>
    </source>
</evidence>
<dbReference type="Gene3D" id="1.10.3720.10">
    <property type="entry name" value="MetI-like"/>
    <property type="match status" value="1"/>
</dbReference>
<dbReference type="CDD" id="cd06261">
    <property type="entry name" value="TM_PBP2"/>
    <property type="match status" value="1"/>
</dbReference>
<organism evidence="7 8">
    <name type="scientific">Candidatus Avichristensenella intestinipullorum</name>
    <dbReference type="NCBI Taxonomy" id="2840693"/>
    <lineage>
        <taxon>Bacteria</taxon>
        <taxon>Bacillati</taxon>
        <taxon>Bacillota</taxon>
        <taxon>Clostridia</taxon>
        <taxon>Candidatus Avichristensenella</taxon>
    </lineage>
</organism>
<evidence type="ECO:0000313" key="8">
    <source>
        <dbReference type="Proteomes" id="UP000886819"/>
    </source>
</evidence>
<keyword evidence="5" id="KW-0813">Transport</keyword>
<feature type="transmembrane region" description="Helical" evidence="5">
    <location>
        <begin position="107"/>
        <end position="128"/>
    </location>
</feature>
<evidence type="ECO:0000259" key="6">
    <source>
        <dbReference type="PROSITE" id="PS50928"/>
    </source>
</evidence>
<dbReference type="Pfam" id="PF00528">
    <property type="entry name" value="BPD_transp_1"/>
    <property type="match status" value="1"/>
</dbReference>
<comment type="similarity">
    <text evidence="5">Belongs to the binding-protein-dependent transport system permease family.</text>
</comment>
<sequence length="275" mass="30398">MKHWNARLKIGAIIVLFFLILGFIVPFFRPHEDVMAWSVYGKNLKPSWEHPLGTTSMGQDVFWLLACSIQNSLIIGICTAAIATVVGVAVGLFSGLKGGWADRVCTLIMDSLIAIPSLPILILLGSILKGRTPWVLISLVLALFSWPWPARQTRAMALSMRENDFISTAIFSGESTRKIISREIFPFVSDWSAANFVNTILSAIGSESGLALIGMSNNSTATLGTMIYWANSRQALLAERYWWILPPVIAVVLLFVGLFILLSGYQTYHAHRRGK</sequence>
<dbReference type="AlphaFoldDB" id="A0A9D0YXJ4"/>
<dbReference type="GO" id="GO:0005886">
    <property type="term" value="C:plasma membrane"/>
    <property type="evidence" value="ECO:0007669"/>
    <property type="project" value="UniProtKB-SubCell"/>
</dbReference>
<evidence type="ECO:0000256" key="2">
    <source>
        <dbReference type="ARBA" id="ARBA00022692"/>
    </source>
</evidence>
<feature type="transmembrane region" description="Helical" evidence="5">
    <location>
        <begin position="134"/>
        <end position="150"/>
    </location>
</feature>
<dbReference type="InterPro" id="IPR000515">
    <property type="entry name" value="MetI-like"/>
</dbReference>
<evidence type="ECO:0000256" key="5">
    <source>
        <dbReference type="RuleBase" id="RU363032"/>
    </source>
</evidence>
<dbReference type="SUPFAM" id="SSF161098">
    <property type="entry name" value="MetI-like"/>
    <property type="match status" value="1"/>
</dbReference>
<keyword evidence="2 5" id="KW-0812">Transmembrane</keyword>
<dbReference type="GO" id="GO:0055085">
    <property type="term" value="P:transmembrane transport"/>
    <property type="evidence" value="ECO:0007669"/>
    <property type="project" value="InterPro"/>
</dbReference>
<protein>
    <submittedName>
        <fullName evidence="7">ABC transporter permease</fullName>
    </submittedName>
</protein>
<evidence type="ECO:0000256" key="4">
    <source>
        <dbReference type="ARBA" id="ARBA00023136"/>
    </source>
</evidence>
<evidence type="ECO:0000256" key="3">
    <source>
        <dbReference type="ARBA" id="ARBA00022989"/>
    </source>
</evidence>
<evidence type="ECO:0000313" key="7">
    <source>
        <dbReference type="EMBL" id="HIQ62638.1"/>
    </source>
</evidence>
<feature type="domain" description="ABC transmembrane type-1" evidence="6">
    <location>
        <begin position="69"/>
        <end position="262"/>
    </location>
</feature>
<comment type="caution">
    <text evidence="7">The sequence shown here is derived from an EMBL/GenBank/DDBJ whole genome shotgun (WGS) entry which is preliminary data.</text>
</comment>
<feature type="transmembrane region" description="Helical" evidence="5">
    <location>
        <begin position="73"/>
        <end position="95"/>
    </location>
</feature>
<dbReference type="PANTHER" id="PTHR42729">
    <property type="entry name" value="OLIGO/DIPEPTIDE TRANSPORT, PERMEASE PROTEIN (DPPC-2)"/>
    <property type="match status" value="1"/>
</dbReference>
<feature type="transmembrane region" description="Helical" evidence="5">
    <location>
        <begin position="241"/>
        <end position="265"/>
    </location>
</feature>
<name>A0A9D0YXJ4_9FIRM</name>
<comment type="subcellular location">
    <subcellularLocation>
        <location evidence="5">Cell membrane</location>
        <topology evidence="5">Multi-pass membrane protein</topology>
    </subcellularLocation>
    <subcellularLocation>
        <location evidence="1">Membrane</location>
        <topology evidence="1">Multi-pass membrane protein</topology>
    </subcellularLocation>
</comment>
<dbReference type="PROSITE" id="PS50928">
    <property type="entry name" value="ABC_TM1"/>
    <property type="match status" value="1"/>
</dbReference>
<proteinExistence type="inferred from homology"/>
<dbReference type="Proteomes" id="UP000886819">
    <property type="component" value="Unassembled WGS sequence"/>
</dbReference>
<reference evidence="7" key="1">
    <citation type="submission" date="2020-10" db="EMBL/GenBank/DDBJ databases">
        <authorList>
            <person name="Gilroy R."/>
        </authorList>
    </citation>
    <scope>NUCLEOTIDE SEQUENCE</scope>
    <source>
        <strain evidence="7">ChiHile30-977</strain>
    </source>
</reference>
<dbReference type="EMBL" id="DVFI01000049">
    <property type="protein sequence ID" value="HIQ62638.1"/>
    <property type="molecule type" value="Genomic_DNA"/>
</dbReference>
<feature type="transmembrane region" description="Helical" evidence="5">
    <location>
        <begin position="12"/>
        <end position="28"/>
    </location>
</feature>
<keyword evidence="4 5" id="KW-0472">Membrane</keyword>
<dbReference type="PANTHER" id="PTHR42729:SF1">
    <property type="entry name" value="OLIGO_DIPEPTIDE TRANSPORT, PERMEASE PROTEIN (DPPC-2)"/>
    <property type="match status" value="1"/>
</dbReference>
<gene>
    <name evidence="7" type="ORF">IAA66_03510</name>
</gene>
<keyword evidence="3 5" id="KW-1133">Transmembrane helix</keyword>
<dbReference type="InterPro" id="IPR035906">
    <property type="entry name" value="MetI-like_sf"/>
</dbReference>